<organism evidence="1 2">
    <name type="scientific">Treponema maltophilum ATCC 51939</name>
    <dbReference type="NCBI Taxonomy" id="1125699"/>
    <lineage>
        <taxon>Bacteria</taxon>
        <taxon>Pseudomonadati</taxon>
        <taxon>Spirochaetota</taxon>
        <taxon>Spirochaetia</taxon>
        <taxon>Spirochaetales</taxon>
        <taxon>Treponemataceae</taxon>
        <taxon>Treponema</taxon>
    </lineage>
</organism>
<evidence type="ECO:0008006" key="3">
    <source>
        <dbReference type="Google" id="ProtNLM"/>
    </source>
</evidence>
<evidence type="ECO:0000313" key="2">
    <source>
        <dbReference type="Proteomes" id="UP000014541"/>
    </source>
</evidence>
<comment type="caution">
    <text evidence="1">The sequence shown here is derived from an EMBL/GenBank/DDBJ whole genome shotgun (WGS) entry which is preliminary data.</text>
</comment>
<dbReference type="STRING" id="1125699.HMPREF9194_01871"/>
<accession>S3L3Z6</accession>
<dbReference type="Proteomes" id="UP000014541">
    <property type="component" value="Unassembled WGS sequence"/>
</dbReference>
<gene>
    <name evidence="1" type="ORF">HMPREF9194_01871</name>
</gene>
<name>S3L3Z6_TREMA</name>
<dbReference type="HOGENOM" id="CLU_121471_0_0_12"/>
<dbReference type="PATRIC" id="fig|1125699.3.peg.1891"/>
<evidence type="ECO:0000313" key="1">
    <source>
        <dbReference type="EMBL" id="EPF31524.1"/>
    </source>
</evidence>
<dbReference type="AlphaFoldDB" id="S3L3Z6"/>
<dbReference type="OrthoDB" id="360553at2"/>
<dbReference type="EMBL" id="ATFF01000006">
    <property type="protein sequence ID" value="EPF31524.1"/>
    <property type="molecule type" value="Genomic_DNA"/>
</dbReference>
<reference evidence="1 2" key="1">
    <citation type="submission" date="2013-04" db="EMBL/GenBank/DDBJ databases">
        <title>The Genome Sequence of Treponema maltophilum ATCC 51939.</title>
        <authorList>
            <consortium name="The Broad Institute Genomics Platform"/>
            <person name="Earl A."/>
            <person name="Ward D."/>
            <person name="Feldgarden M."/>
            <person name="Gevers D."/>
            <person name="Leonetti C."/>
            <person name="Blanton J.M."/>
            <person name="Dewhirst F.E."/>
            <person name="Izard J."/>
            <person name="Walker B."/>
            <person name="Young S."/>
            <person name="Zeng Q."/>
            <person name="Gargeya S."/>
            <person name="Fitzgerald M."/>
            <person name="Haas B."/>
            <person name="Abouelleil A."/>
            <person name="Allen A.W."/>
            <person name="Alvarado L."/>
            <person name="Arachchi H.M."/>
            <person name="Berlin A.M."/>
            <person name="Chapman S.B."/>
            <person name="Gainer-Dewar J."/>
            <person name="Goldberg J."/>
            <person name="Griggs A."/>
            <person name="Gujja S."/>
            <person name="Hansen M."/>
            <person name="Howarth C."/>
            <person name="Imamovic A."/>
            <person name="Ireland A."/>
            <person name="Larimer J."/>
            <person name="McCowan C."/>
            <person name="Murphy C."/>
            <person name="Pearson M."/>
            <person name="Poon T.W."/>
            <person name="Priest M."/>
            <person name="Roberts A."/>
            <person name="Saif S."/>
            <person name="Shea T."/>
            <person name="Sisk P."/>
            <person name="Sykes S."/>
            <person name="Wortman J."/>
            <person name="Nusbaum C."/>
            <person name="Birren B."/>
        </authorList>
    </citation>
    <scope>NUCLEOTIDE SEQUENCE [LARGE SCALE GENOMIC DNA]</scope>
    <source>
        <strain evidence="1 2">ATCC 51939</strain>
    </source>
</reference>
<protein>
    <recommendedName>
        <fullName evidence="3">LPS export ABC transporter periplasmic protein LptC</fullName>
    </recommendedName>
</protein>
<proteinExistence type="predicted"/>
<dbReference type="eggNOG" id="ENOG5032HD6">
    <property type="taxonomic scope" value="Bacteria"/>
</dbReference>
<keyword evidence="2" id="KW-1185">Reference proteome</keyword>
<dbReference type="RefSeq" id="WP_016526133.1">
    <property type="nucleotide sequence ID" value="NZ_KE332518.1"/>
</dbReference>
<sequence>MMRPLSAVPHRIRAALCLRSAAVGLCFAALCFLCVSGCSLDYGRSSQAQIVSPEFVFYDAGFTHVERGETKLRMEAEQIEQYTGADSLYGKNVSFAVYGDNSEPSLTGSCSLLSADRENKLYCFFSGIRIKSFQHRAEITADSLRWNEKTSVLDGGKDDTVNVSLETESGSFITIRGKAFSARKDDLSFAFGESVSGEIQ</sequence>